<reference evidence="2" key="1">
    <citation type="submission" date="2018-09" db="EMBL/GenBank/DDBJ databases">
        <title>Complete genome of Klebsiella pneumoniae phage Pylas.</title>
        <authorList>
            <person name="Powell J.E."/>
            <person name="Lessor L."/>
            <person name="O'Leary C.J."/>
            <person name="Liu M."/>
        </authorList>
    </citation>
    <scope>NUCLEOTIDE SEQUENCE [LARGE SCALE GENOMIC DNA]</scope>
</reference>
<proteinExistence type="predicted"/>
<dbReference type="EMBL" id="MH899585">
    <property type="protein sequence ID" value="AYP69298.1"/>
    <property type="molecule type" value="Genomic_DNA"/>
</dbReference>
<keyword evidence="2" id="KW-1185">Reference proteome</keyword>
<gene>
    <name evidence="1" type="ORF">Pylas_044</name>
</gene>
<sequence length="103" mass="11652">MKIVKFGVINFSPAGKPIPEHFQVDFESAEEKKLYETDHRYFISMLMAAISKHMSIESMSCASIVDRLVENDSKAFTQPGKGYDKSPEQIVVESLLRASTKHE</sequence>
<accession>A0A3G3BYI3</accession>
<evidence type="ECO:0000313" key="1">
    <source>
        <dbReference type="EMBL" id="AYP69298.1"/>
    </source>
</evidence>
<organism evidence="1 2">
    <name type="scientific">Klebsiella phage Pylas</name>
    <dbReference type="NCBI Taxonomy" id="2419682"/>
    <lineage>
        <taxon>Viruses</taxon>
        <taxon>Duplodnaviria</taxon>
        <taxon>Heunggongvirae</taxon>
        <taxon>Uroviricota</taxon>
        <taxon>Caudoviricetes</taxon>
        <taxon>Schitoviridae</taxon>
        <taxon>Humphriesvirinae</taxon>
        <taxon>Pylasvirus</taxon>
        <taxon>Pylasvirus pylas</taxon>
    </lineage>
</organism>
<dbReference type="Proteomes" id="UP000278488">
    <property type="component" value="Segment"/>
</dbReference>
<name>A0A3G3BYI3_9CAUD</name>
<evidence type="ECO:0000313" key="2">
    <source>
        <dbReference type="Proteomes" id="UP000278488"/>
    </source>
</evidence>
<protein>
    <submittedName>
        <fullName evidence="1">Uncharacterized protein</fullName>
    </submittedName>
</protein>